<evidence type="ECO:0008006" key="5">
    <source>
        <dbReference type="Google" id="ProtNLM"/>
    </source>
</evidence>
<evidence type="ECO:0000313" key="4">
    <source>
        <dbReference type="Proteomes" id="UP000256253"/>
    </source>
</evidence>
<protein>
    <recommendedName>
        <fullName evidence="5">DUF3558 domain-containing protein</fullName>
    </recommendedName>
</protein>
<dbReference type="AlphaFoldDB" id="A0A3D9URY4"/>
<evidence type="ECO:0000256" key="1">
    <source>
        <dbReference type="SAM" id="MobiDB-lite"/>
    </source>
</evidence>
<organism evidence="3 4">
    <name type="scientific">Calidifontibacter indicus</name>
    <dbReference type="NCBI Taxonomy" id="419650"/>
    <lineage>
        <taxon>Bacteria</taxon>
        <taxon>Bacillati</taxon>
        <taxon>Actinomycetota</taxon>
        <taxon>Actinomycetes</taxon>
        <taxon>Micrococcales</taxon>
        <taxon>Dermacoccaceae</taxon>
        <taxon>Calidifontibacter</taxon>
    </lineage>
</organism>
<name>A0A3D9URY4_9MICO</name>
<sequence length="199" mass="20927">MMRVSKILAVLSTLSVLAGCATAEQPAPESRMSPSARSAQSATSSQSTVVGNQSVPVPAAASMVCGPEIGESLQRQLRLGHEPEGASSWDGKRFECTFRLPDGPLVLVVLAHGSQAAAAQSLATQRSQLAGARPIIGLAAFGLPAAQADSGVVLFARDAFTLRVDSTWMTPPIGPFERSRRDFAYSIAADVIACWQEHH</sequence>
<gene>
    <name evidence="3" type="ORF">DFJ65_3110</name>
</gene>
<keyword evidence="4" id="KW-1185">Reference proteome</keyword>
<dbReference type="Proteomes" id="UP000256253">
    <property type="component" value="Unassembled WGS sequence"/>
</dbReference>
<evidence type="ECO:0000256" key="2">
    <source>
        <dbReference type="SAM" id="SignalP"/>
    </source>
</evidence>
<dbReference type="PROSITE" id="PS51257">
    <property type="entry name" value="PROKAR_LIPOPROTEIN"/>
    <property type="match status" value="1"/>
</dbReference>
<feature type="signal peptide" evidence="2">
    <location>
        <begin position="1"/>
        <end position="23"/>
    </location>
</feature>
<dbReference type="EMBL" id="QTUA01000001">
    <property type="protein sequence ID" value="REF32016.1"/>
    <property type="molecule type" value="Genomic_DNA"/>
</dbReference>
<feature type="region of interest" description="Disordered" evidence="1">
    <location>
        <begin position="25"/>
        <end position="51"/>
    </location>
</feature>
<feature type="chain" id="PRO_5017636492" description="DUF3558 domain-containing protein" evidence="2">
    <location>
        <begin position="24"/>
        <end position="199"/>
    </location>
</feature>
<evidence type="ECO:0000313" key="3">
    <source>
        <dbReference type="EMBL" id="REF32016.1"/>
    </source>
</evidence>
<feature type="compositionally biased region" description="Low complexity" evidence="1">
    <location>
        <begin position="33"/>
        <end position="48"/>
    </location>
</feature>
<proteinExistence type="predicted"/>
<reference evidence="3 4" key="1">
    <citation type="submission" date="2018-08" db="EMBL/GenBank/DDBJ databases">
        <title>Sequencing the genomes of 1000 actinobacteria strains.</title>
        <authorList>
            <person name="Klenk H.-P."/>
        </authorList>
    </citation>
    <scope>NUCLEOTIDE SEQUENCE [LARGE SCALE GENOMIC DNA]</scope>
    <source>
        <strain evidence="3 4">DSM 22967</strain>
    </source>
</reference>
<accession>A0A3D9URY4</accession>
<comment type="caution">
    <text evidence="3">The sequence shown here is derived from an EMBL/GenBank/DDBJ whole genome shotgun (WGS) entry which is preliminary data.</text>
</comment>
<keyword evidence="2" id="KW-0732">Signal</keyword>